<sequence length="175" mass="18812">MRSGSRPYVLLVSASVGSGHGRATAEPGRRLREAGCRTSSVDVVHSGAGDGRRLSHRYAWMLRYAPVVYDLAMRFWERWPSPLEHLVAAGAHGVVFVLQAGALSTGEVSEAQPLLALELPVTLLVASRVFHRHLHRRDWAAITAMAAGMSAFLFAVRPSGGHPAAVSALARILSI</sequence>
<dbReference type="AlphaFoldDB" id="A0A516PXW4"/>
<dbReference type="EMBL" id="CP041692">
    <property type="protein sequence ID" value="QDP96006.1"/>
    <property type="molecule type" value="Genomic_DNA"/>
</dbReference>
<dbReference type="SUPFAM" id="SSF103481">
    <property type="entry name" value="Multidrug resistance efflux transporter EmrE"/>
    <property type="match status" value="1"/>
</dbReference>
<dbReference type="PANTHER" id="PTHR40761">
    <property type="entry name" value="CONSERVED INTEGRAL MEMBRANE ALANINE VALINE AND LEUCINE RICH PROTEIN-RELATED"/>
    <property type="match status" value="1"/>
</dbReference>
<dbReference type="Proteomes" id="UP000319263">
    <property type="component" value="Chromosome"/>
</dbReference>
<dbReference type="KEGG" id="mik:FOE78_08935"/>
<gene>
    <name evidence="1" type="ORF">FOE78_08935</name>
</gene>
<dbReference type="Gene3D" id="1.10.3730.20">
    <property type="match status" value="1"/>
</dbReference>
<keyword evidence="2" id="KW-1185">Reference proteome</keyword>
<dbReference type="PANTHER" id="PTHR40761:SF1">
    <property type="entry name" value="CONSERVED INTEGRAL MEMBRANE ALANINE VALINE AND LEUCINE RICH PROTEIN-RELATED"/>
    <property type="match status" value="1"/>
</dbReference>
<organism evidence="1 2">
    <name type="scientific">Microlunatus elymi</name>
    <dbReference type="NCBI Taxonomy" id="2596828"/>
    <lineage>
        <taxon>Bacteria</taxon>
        <taxon>Bacillati</taxon>
        <taxon>Actinomycetota</taxon>
        <taxon>Actinomycetes</taxon>
        <taxon>Propionibacteriales</taxon>
        <taxon>Propionibacteriaceae</taxon>
        <taxon>Microlunatus</taxon>
    </lineage>
</organism>
<accession>A0A516PXW4</accession>
<name>A0A516PXW4_9ACTN</name>
<evidence type="ECO:0000313" key="1">
    <source>
        <dbReference type="EMBL" id="QDP96006.1"/>
    </source>
</evidence>
<protein>
    <submittedName>
        <fullName evidence="1">Uncharacterized protein</fullName>
    </submittedName>
</protein>
<reference evidence="1 2" key="1">
    <citation type="submission" date="2019-07" db="EMBL/GenBank/DDBJ databases">
        <title>Microlunatus dokdonensis sp. nov. isolated from the rhizospheric soil of the wild plant Elymus tsukushiensis.</title>
        <authorList>
            <person name="Ghim S.-Y."/>
            <person name="Hwang Y.-J."/>
            <person name="Son J.-S."/>
            <person name="Shin J.-H."/>
        </authorList>
    </citation>
    <scope>NUCLEOTIDE SEQUENCE [LARGE SCALE GENOMIC DNA]</scope>
    <source>
        <strain evidence="1 2">KUDC0627</strain>
    </source>
</reference>
<dbReference type="RefSeq" id="WP_143985972.1">
    <property type="nucleotide sequence ID" value="NZ_CP041692.1"/>
</dbReference>
<dbReference type="InterPro" id="IPR037185">
    <property type="entry name" value="EmrE-like"/>
</dbReference>
<evidence type="ECO:0000313" key="2">
    <source>
        <dbReference type="Proteomes" id="UP000319263"/>
    </source>
</evidence>
<proteinExistence type="predicted"/>
<dbReference type="OrthoDB" id="9810950at2"/>